<keyword evidence="2 8" id="KW-1003">Cell membrane</keyword>
<evidence type="ECO:0000256" key="7">
    <source>
        <dbReference type="ARBA" id="ARBA00023224"/>
    </source>
</evidence>
<dbReference type="PANTHER" id="PTHR21143">
    <property type="entry name" value="INVERTEBRATE GUSTATORY RECEPTOR"/>
    <property type="match status" value="1"/>
</dbReference>
<evidence type="ECO:0000256" key="8">
    <source>
        <dbReference type="RuleBase" id="RU363108"/>
    </source>
</evidence>
<protein>
    <recommendedName>
        <fullName evidence="8">Gustatory receptor</fullName>
    </recommendedName>
</protein>
<dbReference type="RefSeq" id="XP_034247032.1">
    <property type="nucleotide sequence ID" value="XM_034391141.1"/>
</dbReference>
<dbReference type="Proteomes" id="UP000515158">
    <property type="component" value="Unplaced"/>
</dbReference>
<dbReference type="GO" id="GO:0030424">
    <property type="term" value="C:axon"/>
    <property type="evidence" value="ECO:0007669"/>
    <property type="project" value="TreeGrafter"/>
</dbReference>
<keyword evidence="7 8" id="KW-0807">Transducer</keyword>
<dbReference type="PANTHER" id="PTHR21143:SF123">
    <property type="entry name" value="GUSTATORY RECEPTOR FOR SUGAR TASTE 43A-RELATED"/>
    <property type="match status" value="1"/>
</dbReference>
<reference evidence="10" key="1">
    <citation type="submission" date="2025-08" db="UniProtKB">
        <authorList>
            <consortium name="RefSeq"/>
        </authorList>
    </citation>
    <scope>IDENTIFICATION</scope>
    <source>
        <tissue evidence="10">Total insect</tissue>
    </source>
</reference>
<name>A0A6P8ZD19_THRPL</name>
<keyword evidence="6 8" id="KW-0675">Receptor</keyword>
<dbReference type="AlphaFoldDB" id="A0A6P8ZD19"/>
<dbReference type="GO" id="GO:0043025">
    <property type="term" value="C:neuronal cell body"/>
    <property type="evidence" value="ECO:0007669"/>
    <property type="project" value="TreeGrafter"/>
</dbReference>
<dbReference type="GO" id="GO:0007635">
    <property type="term" value="P:chemosensory behavior"/>
    <property type="evidence" value="ECO:0007669"/>
    <property type="project" value="TreeGrafter"/>
</dbReference>
<dbReference type="InterPro" id="IPR013604">
    <property type="entry name" value="7TM_chemorcpt"/>
</dbReference>
<evidence type="ECO:0000256" key="4">
    <source>
        <dbReference type="ARBA" id="ARBA00022989"/>
    </source>
</evidence>
<dbReference type="FunCoup" id="A0A6P8ZD19">
    <property type="interactions" value="7"/>
</dbReference>
<evidence type="ECO:0000256" key="3">
    <source>
        <dbReference type="ARBA" id="ARBA00022692"/>
    </source>
</evidence>
<feature type="transmembrane region" description="Helical" evidence="8">
    <location>
        <begin position="197"/>
        <end position="223"/>
    </location>
</feature>
<feature type="transmembrane region" description="Helical" evidence="8">
    <location>
        <begin position="109"/>
        <end position="128"/>
    </location>
</feature>
<comment type="similarity">
    <text evidence="8">Belongs to the insect chemoreceptor superfamily. Gustatory receptor (GR) family.</text>
</comment>
<keyword evidence="9" id="KW-1185">Reference proteome</keyword>
<evidence type="ECO:0000313" key="10">
    <source>
        <dbReference type="RefSeq" id="XP_034247032.1"/>
    </source>
</evidence>
<sequence length="502" mass="56354">MRWTSHYEQATLCGQGSPRSEPGQLACEPSWPPPPAMDIVQRKVTFSGLWRLGRSFGLVPVAFGWCRCLAGSGRARGKTNGIVDVSDEKPPRPPCRCRVDDAVLPSRCWLAYSVGQLVVMLPVSIYVMHFKYLYQRDEVHPTDSAFSAVCSTADSVTWAVAITMACLTRHRVLDFVRQLHEVDRLLRRRSARVPSVLLWWLAALVLLAFLDMVFVALFTNAIVFAINLPNLFNNLGIYVLEALFTHDAYSVLVRFRTLNARLRALDDDARHQAQGVLCPTRATSTFWVMTVEELVEERGEDWADTLHTQLKRLSDAHSLLCESTHKLTHRFGPVLLVDTLNLLLHLVLKSNYFFSALASSAQTFFIPMQACWLLAHLGRVLLLVWPCSKAKQEAQQTGALVGTLMNHVPPKGVERKQLEVFTCQLLHHQVTFSACGLFELDFPLVASVLTAVTTYLVVVLQLKETKSCPPTIVPETSHEIPELDFGVINDSNETDLFYIGMH</sequence>
<dbReference type="GO" id="GO:0005886">
    <property type="term" value="C:plasma membrane"/>
    <property type="evidence" value="ECO:0007669"/>
    <property type="project" value="UniProtKB-SubCell"/>
</dbReference>
<dbReference type="InParanoid" id="A0A6P8ZD19"/>
<accession>A0A6P8ZD19</accession>
<comment type="caution">
    <text evidence="8">Lacks conserved residue(s) required for the propagation of feature annotation.</text>
</comment>
<keyword evidence="5 8" id="KW-0472">Membrane</keyword>
<dbReference type="GeneID" id="117648580"/>
<evidence type="ECO:0000256" key="6">
    <source>
        <dbReference type="ARBA" id="ARBA00023170"/>
    </source>
</evidence>
<dbReference type="GO" id="GO:0050909">
    <property type="term" value="P:sensory perception of taste"/>
    <property type="evidence" value="ECO:0007669"/>
    <property type="project" value="InterPro"/>
</dbReference>
<comment type="function">
    <text evidence="8">Gustatory receptor which mediates acceptance or avoidance behavior, depending on its substrates.</text>
</comment>
<dbReference type="GO" id="GO:0008049">
    <property type="term" value="P:male courtship behavior"/>
    <property type="evidence" value="ECO:0007669"/>
    <property type="project" value="TreeGrafter"/>
</dbReference>
<dbReference type="GO" id="GO:0030425">
    <property type="term" value="C:dendrite"/>
    <property type="evidence" value="ECO:0007669"/>
    <property type="project" value="TreeGrafter"/>
</dbReference>
<gene>
    <name evidence="10" type="primary">LOC117648580</name>
</gene>
<keyword evidence="4 8" id="KW-1133">Transmembrane helix</keyword>
<evidence type="ECO:0000256" key="2">
    <source>
        <dbReference type="ARBA" id="ARBA00022475"/>
    </source>
</evidence>
<evidence type="ECO:0000313" key="9">
    <source>
        <dbReference type="Proteomes" id="UP000515158"/>
    </source>
</evidence>
<evidence type="ECO:0000256" key="5">
    <source>
        <dbReference type="ARBA" id="ARBA00023136"/>
    </source>
</evidence>
<keyword evidence="3 8" id="KW-0812">Transmembrane</keyword>
<proteinExistence type="inferred from homology"/>
<dbReference type="GO" id="GO:0007165">
    <property type="term" value="P:signal transduction"/>
    <property type="evidence" value="ECO:0007669"/>
    <property type="project" value="UniProtKB-KW"/>
</dbReference>
<dbReference type="Pfam" id="PF08395">
    <property type="entry name" value="7tm_7"/>
    <property type="match status" value="1"/>
</dbReference>
<evidence type="ECO:0000256" key="1">
    <source>
        <dbReference type="ARBA" id="ARBA00004651"/>
    </source>
</evidence>
<comment type="subcellular location">
    <subcellularLocation>
        <location evidence="1 8">Cell membrane</location>
        <topology evidence="1 8">Multi-pass membrane protein</topology>
    </subcellularLocation>
</comment>
<organism evidence="10">
    <name type="scientific">Thrips palmi</name>
    <name type="common">Melon thrips</name>
    <dbReference type="NCBI Taxonomy" id="161013"/>
    <lineage>
        <taxon>Eukaryota</taxon>
        <taxon>Metazoa</taxon>
        <taxon>Ecdysozoa</taxon>
        <taxon>Arthropoda</taxon>
        <taxon>Hexapoda</taxon>
        <taxon>Insecta</taxon>
        <taxon>Pterygota</taxon>
        <taxon>Neoptera</taxon>
        <taxon>Paraneoptera</taxon>
        <taxon>Thysanoptera</taxon>
        <taxon>Terebrantia</taxon>
        <taxon>Thripoidea</taxon>
        <taxon>Thripidae</taxon>
        <taxon>Thrips</taxon>
    </lineage>
</organism>
<dbReference type="KEGG" id="tpal:117648580"/>